<evidence type="ECO:0000256" key="1">
    <source>
        <dbReference type="SAM" id="SignalP"/>
    </source>
</evidence>
<dbReference type="Proteomes" id="UP000823757">
    <property type="component" value="Unassembled WGS sequence"/>
</dbReference>
<reference evidence="2" key="2">
    <citation type="journal article" date="2021" name="PeerJ">
        <title>Extensive microbial diversity within the chicken gut microbiome revealed by metagenomics and culture.</title>
        <authorList>
            <person name="Gilroy R."/>
            <person name="Ravi A."/>
            <person name="Getino M."/>
            <person name="Pursley I."/>
            <person name="Horton D.L."/>
            <person name="Alikhan N.F."/>
            <person name="Baker D."/>
            <person name="Gharbi K."/>
            <person name="Hall N."/>
            <person name="Watson M."/>
            <person name="Adriaenssens E.M."/>
            <person name="Foster-Nyarko E."/>
            <person name="Jarju S."/>
            <person name="Secka A."/>
            <person name="Antonio M."/>
            <person name="Oren A."/>
            <person name="Chaudhuri R.R."/>
            <person name="La Ragione R."/>
            <person name="Hildebrand F."/>
            <person name="Pallen M.J."/>
        </authorList>
    </citation>
    <scope>NUCLEOTIDE SEQUENCE</scope>
    <source>
        <strain evidence="2">B1-13419</strain>
    </source>
</reference>
<organism evidence="2 3">
    <name type="scientific">Candidatus Cryptobacteroides faecigallinarum</name>
    <dbReference type="NCBI Taxonomy" id="2840763"/>
    <lineage>
        <taxon>Bacteria</taxon>
        <taxon>Pseudomonadati</taxon>
        <taxon>Bacteroidota</taxon>
        <taxon>Bacteroidia</taxon>
        <taxon>Bacteroidales</taxon>
        <taxon>Candidatus Cryptobacteroides</taxon>
    </lineage>
</organism>
<dbReference type="GO" id="GO:0005975">
    <property type="term" value="P:carbohydrate metabolic process"/>
    <property type="evidence" value="ECO:0007669"/>
    <property type="project" value="InterPro"/>
</dbReference>
<accession>A0A9D9IMF7</accession>
<proteinExistence type="predicted"/>
<feature type="chain" id="PRO_5039008744" evidence="1">
    <location>
        <begin position="24"/>
        <end position="384"/>
    </location>
</feature>
<sequence length="384" mass="41886">MMRKLIISMAAAFAAAALLTSCGQGGHNITVTNDTDLDRYCETVEISQESLGGIDLNTVAIVDEAGNAIPSQVYTDIAGNTSLLFQATVPAQSEKTYTIAEDKQGAYDTLAYSRYVPERMDDYAYENNLVAGRIYGPSLEDPRTFGSDIWLKCTDRLIIDEWYEKADYHHNYGDGMDCYKVANTLGGGALVPYAGDGEKLVIGDNYATQIHVCDGPVRTEAVLEYAPFKVGDKMVSATRVLSLDANSRFVEWATTFHCEDADSIDVVLGAVMHDVVGKKAELNWIAFTEKASDSADPDRDGNISVAVVYDKAELDDNPYYTSGECSNGGEKHAVIITREPVGKAITTWTGSGWSQGGIESQESWAQLVKDFAYAQQHPLKVKVK</sequence>
<dbReference type="EMBL" id="JADIMD010000101">
    <property type="protein sequence ID" value="MBO8474940.1"/>
    <property type="molecule type" value="Genomic_DNA"/>
</dbReference>
<evidence type="ECO:0000313" key="2">
    <source>
        <dbReference type="EMBL" id="MBO8474940.1"/>
    </source>
</evidence>
<dbReference type="SUPFAM" id="SSF74650">
    <property type="entry name" value="Galactose mutarotase-like"/>
    <property type="match status" value="1"/>
</dbReference>
<dbReference type="AlphaFoldDB" id="A0A9D9IMF7"/>
<keyword evidence="1" id="KW-0732">Signal</keyword>
<gene>
    <name evidence="2" type="ORF">IAB91_06600</name>
</gene>
<feature type="signal peptide" evidence="1">
    <location>
        <begin position="1"/>
        <end position="23"/>
    </location>
</feature>
<comment type="caution">
    <text evidence="2">The sequence shown here is derived from an EMBL/GenBank/DDBJ whole genome shotgun (WGS) entry which is preliminary data.</text>
</comment>
<dbReference type="InterPro" id="IPR032342">
    <property type="entry name" value="DUF4861"/>
</dbReference>
<reference evidence="2" key="1">
    <citation type="submission" date="2020-10" db="EMBL/GenBank/DDBJ databases">
        <authorList>
            <person name="Gilroy R."/>
        </authorList>
    </citation>
    <scope>NUCLEOTIDE SEQUENCE</scope>
    <source>
        <strain evidence="2">B1-13419</strain>
    </source>
</reference>
<protein>
    <submittedName>
        <fullName evidence="2">DUF4861 family protein</fullName>
    </submittedName>
</protein>
<dbReference type="PROSITE" id="PS51257">
    <property type="entry name" value="PROKAR_LIPOPROTEIN"/>
    <property type="match status" value="1"/>
</dbReference>
<evidence type="ECO:0000313" key="3">
    <source>
        <dbReference type="Proteomes" id="UP000823757"/>
    </source>
</evidence>
<dbReference type="GO" id="GO:0030246">
    <property type="term" value="F:carbohydrate binding"/>
    <property type="evidence" value="ECO:0007669"/>
    <property type="project" value="InterPro"/>
</dbReference>
<dbReference type="GO" id="GO:0003824">
    <property type="term" value="F:catalytic activity"/>
    <property type="evidence" value="ECO:0007669"/>
    <property type="project" value="InterPro"/>
</dbReference>
<dbReference type="Pfam" id="PF16153">
    <property type="entry name" value="DUF4861"/>
    <property type="match status" value="1"/>
</dbReference>
<dbReference type="InterPro" id="IPR011013">
    <property type="entry name" value="Gal_mutarotase_sf_dom"/>
</dbReference>
<name>A0A9D9IMF7_9BACT</name>